<dbReference type="InterPro" id="IPR049003">
    <property type="entry name" value="PgaA_barrel"/>
</dbReference>
<feature type="repeat" description="TPR" evidence="3">
    <location>
        <begin position="190"/>
        <end position="223"/>
    </location>
</feature>
<gene>
    <name evidence="6" type="primary">pgaA</name>
    <name evidence="6" type="ORF">DX914_02705</name>
</gene>
<dbReference type="InterPro" id="IPR023870">
    <property type="entry name" value="PGA_export_porin_PgaA"/>
</dbReference>
<organism evidence="6 7">
    <name type="scientific">Lysobacter silvisoli</name>
    <dbReference type="NCBI Taxonomy" id="2293254"/>
    <lineage>
        <taxon>Bacteria</taxon>
        <taxon>Pseudomonadati</taxon>
        <taxon>Pseudomonadota</taxon>
        <taxon>Gammaproteobacteria</taxon>
        <taxon>Lysobacterales</taxon>
        <taxon>Lysobacteraceae</taxon>
        <taxon>Lysobacter</taxon>
    </lineage>
</organism>
<evidence type="ECO:0000313" key="7">
    <source>
        <dbReference type="Proteomes" id="UP000264492"/>
    </source>
</evidence>
<evidence type="ECO:0000313" key="6">
    <source>
        <dbReference type="EMBL" id="RDZ28074.1"/>
    </source>
</evidence>
<dbReference type="Pfam" id="PF14559">
    <property type="entry name" value="TPR_19"/>
    <property type="match status" value="1"/>
</dbReference>
<evidence type="ECO:0000259" key="5">
    <source>
        <dbReference type="Pfam" id="PF21197"/>
    </source>
</evidence>
<keyword evidence="1" id="KW-0677">Repeat</keyword>
<dbReference type="AlphaFoldDB" id="A0A371K2G5"/>
<feature type="repeat" description="TPR" evidence="3">
    <location>
        <begin position="307"/>
        <end position="340"/>
    </location>
</feature>
<dbReference type="PANTHER" id="PTHR44943">
    <property type="entry name" value="CELLULOSE SYNTHASE OPERON PROTEIN C"/>
    <property type="match status" value="1"/>
</dbReference>
<reference evidence="6 7" key="1">
    <citation type="submission" date="2018-08" db="EMBL/GenBank/DDBJ databases">
        <title>Lysobacter sp. zong2l5, whole genome shotgun sequence.</title>
        <authorList>
            <person name="Zhang X."/>
            <person name="Feng G."/>
            <person name="Zhu H."/>
        </authorList>
    </citation>
    <scope>NUCLEOTIDE SEQUENCE [LARGE SCALE GENOMIC DNA]</scope>
    <source>
        <strain evidence="7">zong2l5</strain>
    </source>
</reference>
<dbReference type="PANTHER" id="PTHR44943:SF8">
    <property type="entry name" value="TPR REPEAT-CONTAINING PROTEIN MJ0263"/>
    <property type="match status" value="1"/>
</dbReference>
<dbReference type="SUPFAM" id="SSF56935">
    <property type="entry name" value="Porins"/>
    <property type="match status" value="1"/>
</dbReference>
<dbReference type="OrthoDB" id="5405060at2"/>
<evidence type="ECO:0000256" key="1">
    <source>
        <dbReference type="ARBA" id="ARBA00022737"/>
    </source>
</evidence>
<dbReference type="RefSeq" id="WP_115857516.1">
    <property type="nucleotide sequence ID" value="NZ_QTSU01000001.1"/>
</dbReference>
<feature type="chain" id="PRO_5017083981" evidence="4">
    <location>
        <begin position="28"/>
        <end position="684"/>
    </location>
</feature>
<protein>
    <submittedName>
        <fullName evidence="6">Poly-beta-1,6 N-acetyl-D-glucosamine export porin PgaA</fullName>
    </submittedName>
</protein>
<sequence length="684" mass="76742">MLSLHRLTRSVAWVLAAGTLHIASVAAAEGHPAPATDYPRIEQLRTQRDWLGALAAIEQQLAAHPQDDRLYRLRVLTLADIGSRDRARQLYLARPQLFSAEEAAVLDAAGLARRIVWSKLYAVDEATRQEEARAADAAIDAYRAQLARNGQAEPASLAYDRLIVLNRLGRHAEVASEYRRLETGGTPVPGYALGAVGDSLLALRRPDEAAAALQRAVQADPDDPDLPIQLAYAELERERFDRALPLLRSLMESRPTWPRAPGARRGHENWPRYDAETNYALARAFGEDLPGAQAMLEPLAAIGPNNADLQANLGSVYQLRGWTERALERYRIAATLDERNVEARIGQVETLSLLQRYDQARPIHDELLARYPNEPHVRTMERTWAMRRGWQARAFVSGGRNRDDGGGASASPLGNRDREYGLEVATPLMDDRWRIFARSGERWADFQGDRSRAQRNEAGVSYAYGRLSANAYVGRDRDGLGGTAFGVGADWRIDDRYALRARAARNDAGASLQARAAGITADLIEVGADYRPSERTAVGATLQHWRYDDGNRRDQFSASLDQRLLSRPHLLIDGLARAGAGRGSRDDAPYFNPSRDASAEFGLRLDRLTWRRYDRHFRQRLTATVGPYWQQDYGTAWVPSLRYEHEWQFALGRVLSYGLSWSRPVYDGRREDRLGFDAELRWGE</sequence>
<accession>A0A371K2G5</accession>
<proteinExistence type="predicted"/>
<name>A0A371K2G5_9GAMM</name>
<comment type="caution">
    <text evidence="6">The sequence shown here is derived from an EMBL/GenBank/DDBJ whole genome shotgun (WGS) entry which is preliminary data.</text>
</comment>
<dbReference type="InterPro" id="IPR051685">
    <property type="entry name" value="Ycf3/AcsC/BcsC/TPR_MFPF"/>
</dbReference>
<keyword evidence="4" id="KW-0732">Signal</keyword>
<evidence type="ECO:0000256" key="3">
    <source>
        <dbReference type="PROSITE-ProRule" id="PRU00339"/>
    </source>
</evidence>
<evidence type="ECO:0000256" key="4">
    <source>
        <dbReference type="SAM" id="SignalP"/>
    </source>
</evidence>
<keyword evidence="2 3" id="KW-0802">TPR repeat</keyword>
<dbReference type="InterPro" id="IPR023614">
    <property type="entry name" value="Porin_dom_sf"/>
</dbReference>
<dbReference type="Gene3D" id="2.40.160.10">
    <property type="entry name" value="Porin"/>
    <property type="match status" value="1"/>
</dbReference>
<dbReference type="Proteomes" id="UP000264492">
    <property type="component" value="Unassembled WGS sequence"/>
</dbReference>
<dbReference type="PROSITE" id="PS50005">
    <property type="entry name" value="TPR"/>
    <property type="match status" value="2"/>
</dbReference>
<dbReference type="SUPFAM" id="SSF48452">
    <property type="entry name" value="TPR-like"/>
    <property type="match status" value="1"/>
</dbReference>
<dbReference type="InterPro" id="IPR019734">
    <property type="entry name" value="TPR_rpt"/>
</dbReference>
<dbReference type="GO" id="GO:1901515">
    <property type="term" value="F:poly-beta-1,6-N-acetyl-D-glucosamine transmembrane transporter activity"/>
    <property type="evidence" value="ECO:0007669"/>
    <property type="project" value="InterPro"/>
</dbReference>
<dbReference type="SMART" id="SM00028">
    <property type="entry name" value="TPR"/>
    <property type="match status" value="3"/>
</dbReference>
<dbReference type="Gene3D" id="1.25.40.10">
    <property type="entry name" value="Tetratricopeptide repeat domain"/>
    <property type="match status" value="2"/>
</dbReference>
<dbReference type="Pfam" id="PF21197">
    <property type="entry name" value="PgaA_barrel"/>
    <property type="match status" value="1"/>
</dbReference>
<keyword evidence="7" id="KW-1185">Reference proteome</keyword>
<dbReference type="InterPro" id="IPR011990">
    <property type="entry name" value="TPR-like_helical_dom_sf"/>
</dbReference>
<feature type="signal peptide" evidence="4">
    <location>
        <begin position="1"/>
        <end position="27"/>
    </location>
</feature>
<dbReference type="EMBL" id="QTSU01000001">
    <property type="protein sequence ID" value="RDZ28074.1"/>
    <property type="molecule type" value="Genomic_DNA"/>
</dbReference>
<evidence type="ECO:0000256" key="2">
    <source>
        <dbReference type="ARBA" id="ARBA00022803"/>
    </source>
</evidence>
<dbReference type="NCBIfam" id="TIGR03939">
    <property type="entry name" value="PGA_TPR_OMP"/>
    <property type="match status" value="1"/>
</dbReference>
<feature type="domain" description="PgaA membrane beta barrel" evidence="5">
    <location>
        <begin position="409"/>
        <end position="681"/>
    </location>
</feature>